<dbReference type="PANTHER" id="PTHR43194">
    <property type="entry name" value="HYDROLASE ALPHA/BETA FOLD FAMILY"/>
    <property type="match status" value="1"/>
</dbReference>
<sequence length="272" mass="30731">MVHCIWTSLKARLQRITQGEKDSFNWVFLPGGPGMGSESLSGLTSLLRLPGSMWHLDLPGDGSNTTENDSYYFSHWSSALADVVASLDNVILVAHSTGGMYALATPILQSWLKGLVLMDSAPNSSWQHLFSKYVQQNPIDELNNLHEQYLISPNNELLKKMVLASIPYLFSEAGLTRDLSFLENLPYNHQTCDWSAQNFDNIYQAQWIPEFIPTLIFSGENDHITPLQLFHDATQFRRNNILMKTISQAGHFPWIDNPEAVCLAFSEYCTML</sequence>
<protein>
    <recommendedName>
        <fullName evidence="1">AB hydrolase-1 domain-containing protein</fullName>
    </recommendedName>
</protein>
<evidence type="ECO:0000259" key="1">
    <source>
        <dbReference type="Pfam" id="PF12697"/>
    </source>
</evidence>
<gene>
    <name evidence="2" type="ORF">LFA_1907</name>
</gene>
<organism evidence="2 3">
    <name type="scientific">Legionella fallonii LLAP-10</name>
    <dbReference type="NCBI Taxonomy" id="1212491"/>
    <lineage>
        <taxon>Bacteria</taxon>
        <taxon>Pseudomonadati</taxon>
        <taxon>Pseudomonadota</taxon>
        <taxon>Gammaproteobacteria</taxon>
        <taxon>Legionellales</taxon>
        <taxon>Legionellaceae</taxon>
        <taxon>Legionella</taxon>
    </lineage>
</organism>
<accession>A0A098G5P6</accession>
<dbReference type="EMBL" id="LN614827">
    <property type="protein sequence ID" value="CEG57299.1"/>
    <property type="molecule type" value="Genomic_DNA"/>
</dbReference>
<proteinExistence type="predicted"/>
<dbReference type="InterPro" id="IPR050228">
    <property type="entry name" value="Carboxylesterase_BioH"/>
</dbReference>
<dbReference type="Gene3D" id="3.40.50.1820">
    <property type="entry name" value="alpha/beta hydrolase"/>
    <property type="match status" value="1"/>
</dbReference>
<evidence type="ECO:0000313" key="2">
    <source>
        <dbReference type="EMBL" id="CEG57299.1"/>
    </source>
</evidence>
<dbReference type="SUPFAM" id="SSF53474">
    <property type="entry name" value="alpha/beta-Hydrolases"/>
    <property type="match status" value="1"/>
</dbReference>
<dbReference type="KEGG" id="lfa:LFA_1907"/>
<dbReference type="OrthoDB" id="9796770at2"/>
<dbReference type="RefSeq" id="WP_045095820.1">
    <property type="nucleotide sequence ID" value="NZ_LN614827.1"/>
</dbReference>
<dbReference type="PANTHER" id="PTHR43194:SF2">
    <property type="entry name" value="PEROXISOMAL MEMBRANE PROTEIN LPX1"/>
    <property type="match status" value="1"/>
</dbReference>
<feature type="domain" description="AB hydrolase-1" evidence="1">
    <location>
        <begin position="27"/>
        <end position="261"/>
    </location>
</feature>
<dbReference type="AlphaFoldDB" id="A0A098G5P6"/>
<dbReference type="HOGENOM" id="CLU_088552_0_0_6"/>
<name>A0A098G5P6_9GAMM</name>
<dbReference type="STRING" id="1212491.LFA_1907"/>
<dbReference type="Proteomes" id="UP000032430">
    <property type="component" value="Chromosome I"/>
</dbReference>
<keyword evidence="3" id="KW-1185">Reference proteome</keyword>
<dbReference type="Pfam" id="PF12697">
    <property type="entry name" value="Abhydrolase_6"/>
    <property type="match status" value="1"/>
</dbReference>
<reference evidence="3" key="1">
    <citation type="submission" date="2014-09" db="EMBL/GenBank/DDBJ databases">
        <authorList>
            <person name="Gomez-Valero L."/>
        </authorList>
    </citation>
    <scope>NUCLEOTIDE SEQUENCE [LARGE SCALE GENOMIC DNA]</scope>
    <source>
        <strain evidence="3">ATCC700992</strain>
    </source>
</reference>
<evidence type="ECO:0000313" key="3">
    <source>
        <dbReference type="Proteomes" id="UP000032430"/>
    </source>
</evidence>
<dbReference type="InterPro" id="IPR000073">
    <property type="entry name" value="AB_hydrolase_1"/>
</dbReference>
<dbReference type="InterPro" id="IPR029058">
    <property type="entry name" value="AB_hydrolase_fold"/>
</dbReference>